<dbReference type="Pfam" id="PF00773">
    <property type="entry name" value="RNB"/>
    <property type="match status" value="1"/>
</dbReference>
<dbReference type="PANTHER" id="PTHR23355">
    <property type="entry name" value="RIBONUCLEASE"/>
    <property type="match status" value="1"/>
</dbReference>
<protein>
    <submittedName>
        <fullName evidence="2">3'-to-5' exoribonuclease RNase R</fullName>
    </submittedName>
</protein>
<sequence length="470" mass="50634">MLRLRRIPAVPPDLAAGLAAIREEFEVPTGFPAAVLEEAEAAARNPRLPGEDRRDIELFTLDPAGSRDLDQAVALERRDGGYRIHYAIADVPAFVTPGGAIDAEAHRRVMTRYLPDGNAPLHPHALSEGAASLLPGQDRPALLWTFDLDGHGERTAFDVRRAMVRSREQLDYVSADAAQGDERLVILREVGALLRDRERARGAINLPVPEQEIVLRDGHYSLEARGPLPIEDDNAQISLLTGMTAAELMLGGGTGLLRTLPPAPPDAEQRLRRVARALAVDWPAEEPVGELVRRLDPLRATDAALIEEATSLLRGAGYAPFAGAAPEQPLHAALGAPYAHVTAPLRRLADRYAAEAALAAHQGIAPPQWVLDALPRLTEEMTAGGRASGTVERACVDLVEALLLAPRVGERFPALVIDRMGKNAVEIQLADPPVRAPCDEPAPEPGEHVTAQLVTADPQRRAVRFAAVEQ</sequence>
<dbReference type="EMBL" id="CADCVL010000248">
    <property type="protein sequence ID" value="CAA9481682.1"/>
    <property type="molecule type" value="Genomic_DNA"/>
</dbReference>
<dbReference type="SMART" id="SM00955">
    <property type="entry name" value="RNB"/>
    <property type="match status" value="1"/>
</dbReference>
<dbReference type="InterPro" id="IPR050180">
    <property type="entry name" value="RNR_Ribonuclease"/>
</dbReference>
<accession>A0A6J4S0H7</accession>
<dbReference type="GO" id="GO:0004540">
    <property type="term" value="F:RNA nuclease activity"/>
    <property type="evidence" value="ECO:0007669"/>
    <property type="project" value="InterPro"/>
</dbReference>
<dbReference type="InterPro" id="IPR001900">
    <property type="entry name" value="RNase_II/R"/>
</dbReference>
<feature type="domain" description="RNB" evidence="1">
    <location>
        <begin position="50"/>
        <end position="363"/>
    </location>
</feature>
<evidence type="ECO:0000259" key="1">
    <source>
        <dbReference type="SMART" id="SM00955"/>
    </source>
</evidence>
<dbReference type="GO" id="GO:0003723">
    <property type="term" value="F:RNA binding"/>
    <property type="evidence" value="ECO:0007669"/>
    <property type="project" value="InterPro"/>
</dbReference>
<evidence type="ECO:0000313" key="2">
    <source>
        <dbReference type="EMBL" id="CAA9481682.1"/>
    </source>
</evidence>
<dbReference type="SUPFAM" id="SSF50249">
    <property type="entry name" value="Nucleic acid-binding proteins"/>
    <property type="match status" value="1"/>
</dbReference>
<proteinExistence type="predicted"/>
<dbReference type="InterPro" id="IPR012340">
    <property type="entry name" value="NA-bd_OB-fold"/>
</dbReference>
<dbReference type="InterPro" id="IPR040596">
    <property type="entry name" value="RNase_II_C_S1"/>
</dbReference>
<dbReference type="PANTHER" id="PTHR23355:SF9">
    <property type="entry name" value="DIS3-LIKE EXONUCLEASE 2"/>
    <property type="match status" value="1"/>
</dbReference>
<dbReference type="GO" id="GO:0006402">
    <property type="term" value="P:mRNA catabolic process"/>
    <property type="evidence" value="ECO:0007669"/>
    <property type="project" value="TreeGrafter"/>
</dbReference>
<reference evidence="2" key="1">
    <citation type="submission" date="2020-02" db="EMBL/GenBank/DDBJ databases">
        <authorList>
            <person name="Meier V. D."/>
        </authorList>
    </citation>
    <scope>NUCLEOTIDE SEQUENCE</scope>
    <source>
        <strain evidence="2">AVDCRST_MAG65</strain>
    </source>
</reference>
<dbReference type="Pfam" id="PF18614">
    <property type="entry name" value="RNase_II_C_S1"/>
    <property type="match status" value="1"/>
</dbReference>
<gene>
    <name evidence="2" type="ORF">AVDCRST_MAG65-1475</name>
</gene>
<organism evidence="2">
    <name type="scientific">uncultured Solirubrobacteraceae bacterium</name>
    <dbReference type="NCBI Taxonomy" id="1162706"/>
    <lineage>
        <taxon>Bacteria</taxon>
        <taxon>Bacillati</taxon>
        <taxon>Actinomycetota</taxon>
        <taxon>Thermoleophilia</taxon>
        <taxon>Solirubrobacterales</taxon>
        <taxon>Solirubrobacteraceae</taxon>
        <taxon>environmental samples</taxon>
    </lineage>
</organism>
<name>A0A6J4S0H7_9ACTN</name>
<dbReference type="AlphaFoldDB" id="A0A6J4S0H7"/>